<gene>
    <name evidence="1" type="ORF">JHE00_19335</name>
</gene>
<name>A0A934QQR9_9PSEU</name>
<dbReference type="AlphaFoldDB" id="A0A934QQR9"/>
<sequence length="129" mass="13566">MDVRLGDVDDLTTVLTGLAGSYGPQRHLFEPVLAELVGLVVRGLEHRARPGCGVFVADVVNGDDEAVSIDDVPPALRALLRAVLASLNAAPGDTHFHLGLVAADPDPLARIDVAMHALMWADVLSADLD</sequence>
<organism evidence="1 2">
    <name type="scientific">Prauserella cavernicola</name>
    <dbReference type="NCBI Taxonomy" id="2800127"/>
    <lineage>
        <taxon>Bacteria</taxon>
        <taxon>Bacillati</taxon>
        <taxon>Actinomycetota</taxon>
        <taxon>Actinomycetes</taxon>
        <taxon>Pseudonocardiales</taxon>
        <taxon>Pseudonocardiaceae</taxon>
        <taxon>Prauserella</taxon>
    </lineage>
</organism>
<reference evidence="1" key="1">
    <citation type="submission" date="2020-12" db="EMBL/GenBank/DDBJ databases">
        <title>Prauserella sp. ASG 168, a novel actinomycete isolated from cave rock.</title>
        <authorList>
            <person name="Suriyachadkun C."/>
        </authorList>
    </citation>
    <scope>NUCLEOTIDE SEQUENCE</scope>
    <source>
        <strain evidence="1">ASG 168</strain>
    </source>
</reference>
<evidence type="ECO:0000313" key="1">
    <source>
        <dbReference type="EMBL" id="MBK1786487.1"/>
    </source>
</evidence>
<proteinExistence type="predicted"/>
<evidence type="ECO:0000313" key="2">
    <source>
        <dbReference type="Proteomes" id="UP000635245"/>
    </source>
</evidence>
<dbReference type="Proteomes" id="UP000635245">
    <property type="component" value="Unassembled WGS sequence"/>
</dbReference>
<dbReference type="EMBL" id="JAENJH010000004">
    <property type="protein sequence ID" value="MBK1786487.1"/>
    <property type="molecule type" value="Genomic_DNA"/>
</dbReference>
<accession>A0A934QQR9</accession>
<keyword evidence="2" id="KW-1185">Reference proteome</keyword>
<protein>
    <submittedName>
        <fullName evidence="1">Uncharacterized protein</fullName>
    </submittedName>
</protein>
<comment type="caution">
    <text evidence="1">The sequence shown here is derived from an EMBL/GenBank/DDBJ whole genome shotgun (WGS) entry which is preliminary data.</text>
</comment>